<reference evidence="3" key="1">
    <citation type="submission" date="2014-09" db="EMBL/GenBank/DDBJ databases">
        <authorList>
            <person name="Sharma Rahul"/>
            <person name="Thines Marco"/>
        </authorList>
    </citation>
    <scope>NUCLEOTIDE SEQUENCE [LARGE SCALE GENOMIC DNA]</scope>
</reference>
<evidence type="ECO:0000256" key="1">
    <source>
        <dbReference type="SAM" id="MobiDB-lite"/>
    </source>
</evidence>
<protein>
    <submittedName>
        <fullName evidence="2">Uncharacterized protein</fullName>
    </submittedName>
</protein>
<evidence type="ECO:0000313" key="2">
    <source>
        <dbReference type="EMBL" id="CEG42904.1"/>
    </source>
</evidence>
<dbReference type="Proteomes" id="UP000054928">
    <property type="component" value="Unassembled WGS sequence"/>
</dbReference>
<dbReference type="AlphaFoldDB" id="A0A0P1ANC3"/>
<name>A0A0P1ANC3_PLAHL</name>
<evidence type="ECO:0000313" key="3">
    <source>
        <dbReference type="Proteomes" id="UP000054928"/>
    </source>
</evidence>
<dbReference type="EMBL" id="CCYD01000645">
    <property type="protein sequence ID" value="CEG42904.1"/>
    <property type="molecule type" value="Genomic_DNA"/>
</dbReference>
<dbReference type="GeneID" id="36408195"/>
<feature type="region of interest" description="Disordered" evidence="1">
    <location>
        <begin position="1"/>
        <end position="49"/>
    </location>
</feature>
<accession>A0A0P1ANC3</accession>
<sequence>MGIDGLSENGLALSKFPDEDRPPWRKYVRLGADPTSTPGVTAGGTTGVD</sequence>
<proteinExistence type="predicted"/>
<dbReference type="RefSeq" id="XP_024579273.1">
    <property type="nucleotide sequence ID" value="XM_024728835.1"/>
</dbReference>
<organism evidence="2 3">
    <name type="scientific">Plasmopara halstedii</name>
    <name type="common">Downy mildew of sunflower</name>
    <dbReference type="NCBI Taxonomy" id="4781"/>
    <lineage>
        <taxon>Eukaryota</taxon>
        <taxon>Sar</taxon>
        <taxon>Stramenopiles</taxon>
        <taxon>Oomycota</taxon>
        <taxon>Peronosporomycetes</taxon>
        <taxon>Peronosporales</taxon>
        <taxon>Peronosporaceae</taxon>
        <taxon>Plasmopara</taxon>
    </lineage>
</organism>
<keyword evidence="3" id="KW-1185">Reference proteome</keyword>